<organism evidence="2 3">
    <name type="scientific">Pseudotamlana carrageenivorans</name>
    <dbReference type="NCBI Taxonomy" id="2069432"/>
    <lineage>
        <taxon>Bacteria</taxon>
        <taxon>Pseudomonadati</taxon>
        <taxon>Bacteroidota</taxon>
        <taxon>Flavobacteriia</taxon>
        <taxon>Flavobacteriales</taxon>
        <taxon>Flavobacteriaceae</taxon>
        <taxon>Pseudotamlana</taxon>
    </lineage>
</organism>
<dbReference type="AlphaFoldDB" id="A0A2I7SHU7"/>
<gene>
    <name evidence="2" type="ORF">C1A40_08300</name>
</gene>
<name>A0A2I7SHU7_9FLAO</name>
<evidence type="ECO:0000313" key="2">
    <source>
        <dbReference type="EMBL" id="AUS05468.1"/>
    </source>
</evidence>
<evidence type="ECO:0000313" key="3">
    <source>
        <dbReference type="Proteomes" id="UP000236592"/>
    </source>
</evidence>
<sequence length="101" mass="11743">MTKDPIKEAHAQKLDVGTYEVIQNRLQKQKTELQQRLKKLNEGRKVVFGSLETKLITNDRINTENNCIARDIVSLGNTCLFGYNVHFGLRRVYPKFCVFEK</sequence>
<accession>A0A2I7SHU7</accession>
<reference evidence="3" key="1">
    <citation type="submission" date="2018-01" db="EMBL/GenBank/DDBJ databases">
        <title>Complete genome of Tamlana sp. UJ94.</title>
        <authorList>
            <person name="Jung J."/>
            <person name="Chung D."/>
            <person name="Bae S.S."/>
            <person name="Baek K."/>
        </authorList>
    </citation>
    <scope>NUCLEOTIDE SEQUENCE [LARGE SCALE GENOMIC DNA]</scope>
    <source>
        <strain evidence="3">UJ94</strain>
    </source>
</reference>
<dbReference type="KEGG" id="taj:C1A40_08300"/>
<feature type="domain" description="DUF3686" evidence="1">
    <location>
        <begin position="32"/>
        <end position="91"/>
    </location>
</feature>
<dbReference type="EMBL" id="CP025938">
    <property type="protein sequence ID" value="AUS05468.1"/>
    <property type="molecule type" value="Genomic_DNA"/>
</dbReference>
<dbReference type="InterPro" id="IPR020958">
    <property type="entry name" value="DUF3686"/>
</dbReference>
<dbReference type="Pfam" id="PF12458">
    <property type="entry name" value="DUF3686"/>
    <property type="match status" value="1"/>
</dbReference>
<evidence type="ECO:0000259" key="1">
    <source>
        <dbReference type="Pfam" id="PF12458"/>
    </source>
</evidence>
<dbReference type="OrthoDB" id="9814769at2"/>
<dbReference type="Proteomes" id="UP000236592">
    <property type="component" value="Chromosome"/>
</dbReference>
<proteinExistence type="predicted"/>
<keyword evidence="3" id="KW-1185">Reference proteome</keyword>
<protein>
    <recommendedName>
        <fullName evidence="1">DUF3686 domain-containing protein</fullName>
    </recommendedName>
</protein>